<comment type="caution">
    <text evidence="3">The sequence shown here is derived from an EMBL/GenBank/DDBJ whole genome shotgun (WGS) entry which is preliminary data.</text>
</comment>
<evidence type="ECO:0000313" key="4">
    <source>
        <dbReference type="Proteomes" id="UP000247702"/>
    </source>
</evidence>
<feature type="compositionally biased region" description="Basic residues" evidence="1">
    <location>
        <begin position="602"/>
        <end position="615"/>
    </location>
</feature>
<sequence length="710" mass="81549">MPTPPIQRFLKNSPQIRDSPSFNPHNEWVITWDTSSSDIIYGKSITQTNHPGSQSITQIQHYIHTYVETYSPSHSSNTNASTPRRMTSFIRPCKGCSRHVFNVSNPSICTLYIATLNLLTIKVYRPLHIPAHITAPKRTWKFPTLHHHTLRTIAYNDYQRSQHANSFLTPIIPVPRENSPDTLTIYNNNPVLNPLSPLYLNNLVIGFDKVIDRLLFLAHQFINFTDLSFYTDGSLFQDGATMFQPSSTTAETFAVLTTLIVSPSNACITIFTDSLNTIHNYEKFSNSSLSTRQKLKFTTYPVWSLILRLIELKHLMVTFQKVKSHSGDLFNDQADLLSKEATTLSPIFISPKSDPSALMTVMFDHLGPLYGNIRKWSQRACHAHLATSNLHNKPQRHLLQLMELYPIDWSFTSQWLRKNNNNGAPCSFQNDKTTGHKIKLFAHSLPTADIQQRNYPKLYPAHPILCSECTTQVYDNSHIGYCPTHLRELNVSLRTAADYLISLITSSPNAPPSTRDVTSSIERSPLFSPVSDISHPSYLLLHQLVPEELPAIVSLHIRSRKLTMEIVETFIQYFYTQITRKFWRIHSDSFHLWEKSRRITKKKKRSYRKSHRSSRSARDPLDMMPPTRSRSNLRQADLILRHTHNGPAHPYCFPKIDDDDHRAIIYCLGSNYLHSGSWISYFNASNSFALPYPEFRELYFNSLGLPYTRS</sequence>
<dbReference type="GO" id="GO:0004523">
    <property type="term" value="F:RNA-DNA hybrid ribonuclease activity"/>
    <property type="evidence" value="ECO:0007669"/>
    <property type="project" value="InterPro"/>
</dbReference>
<dbReference type="SUPFAM" id="SSF53098">
    <property type="entry name" value="Ribonuclease H-like"/>
    <property type="match status" value="1"/>
</dbReference>
<organism evidence="3 4">
    <name type="scientific">Rhizophagus clarus</name>
    <dbReference type="NCBI Taxonomy" id="94130"/>
    <lineage>
        <taxon>Eukaryota</taxon>
        <taxon>Fungi</taxon>
        <taxon>Fungi incertae sedis</taxon>
        <taxon>Mucoromycota</taxon>
        <taxon>Glomeromycotina</taxon>
        <taxon>Glomeromycetes</taxon>
        <taxon>Glomerales</taxon>
        <taxon>Glomeraceae</taxon>
        <taxon>Rhizophagus</taxon>
    </lineage>
</organism>
<dbReference type="PROSITE" id="PS50879">
    <property type="entry name" value="RNASE_H_1"/>
    <property type="match status" value="1"/>
</dbReference>
<dbReference type="Pfam" id="PF00075">
    <property type="entry name" value="RNase_H"/>
    <property type="match status" value="1"/>
</dbReference>
<dbReference type="AlphaFoldDB" id="A0A2Z6QKK8"/>
<dbReference type="InterPro" id="IPR036397">
    <property type="entry name" value="RNaseH_sf"/>
</dbReference>
<dbReference type="InterPro" id="IPR002156">
    <property type="entry name" value="RNaseH_domain"/>
</dbReference>
<gene>
    <name evidence="3" type="ORF">RclHR1_01760004</name>
</gene>
<dbReference type="Proteomes" id="UP000247702">
    <property type="component" value="Unassembled WGS sequence"/>
</dbReference>
<name>A0A2Z6QKK8_9GLOM</name>
<dbReference type="Gene3D" id="3.30.420.10">
    <property type="entry name" value="Ribonuclease H-like superfamily/Ribonuclease H"/>
    <property type="match status" value="1"/>
</dbReference>
<evidence type="ECO:0000313" key="3">
    <source>
        <dbReference type="EMBL" id="GBB90580.1"/>
    </source>
</evidence>
<evidence type="ECO:0000259" key="2">
    <source>
        <dbReference type="PROSITE" id="PS50879"/>
    </source>
</evidence>
<proteinExistence type="predicted"/>
<feature type="region of interest" description="Disordered" evidence="1">
    <location>
        <begin position="602"/>
        <end position="629"/>
    </location>
</feature>
<feature type="domain" description="RNase H type-1" evidence="2">
    <location>
        <begin position="223"/>
        <end position="343"/>
    </location>
</feature>
<dbReference type="InterPro" id="IPR012337">
    <property type="entry name" value="RNaseH-like_sf"/>
</dbReference>
<dbReference type="STRING" id="94130.A0A2Z6QKK8"/>
<keyword evidence="4" id="KW-1185">Reference proteome</keyword>
<reference evidence="3 4" key="1">
    <citation type="submission" date="2017-11" db="EMBL/GenBank/DDBJ databases">
        <title>The genome of Rhizophagus clarus HR1 reveals common genetic basis of auxotrophy among arbuscular mycorrhizal fungi.</title>
        <authorList>
            <person name="Kobayashi Y."/>
        </authorList>
    </citation>
    <scope>NUCLEOTIDE SEQUENCE [LARGE SCALE GENOMIC DNA]</scope>
    <source>
        <strain evidence="3 4">HR1</strain>
    </source>
</reference>
<dbReference type="EMBL" id="BEXD01000846">
    <property type="protein sequence ID" value="GBB90580.1"/>
    <property type="molecule type" value="Genomic_DNA"/>
</dbReference>
<protein>
    <recommendedName>
        <fullName evidence="2">RNase H type-1 domain-containing protein</fullName>
    </recommendedName>
</protein>
<evidence type="ECO:0000256" key="1">
    <source>
        <dbReference type="SAM" id="MobiDB-lite"/>
    </source>
</evidence>
<dbReference type="GO" id="GO:0003676">
    <property type="term" value="F:nucleic acid binding"/>
    <property type="evidence" value="ECO:0007669"/>
    <property type="project" value="InterPro"/>
</dbReference>
<accession>A0A2Z6QKK8</accession>